<comment type="caution">
    <text evidence="2">The sequence shown here is derived from an EMBL/GenBank/DDBJ whole genome shotgun (WGS) entry which is preliminary data.</text>
</comment>
<evidence type="ECO:0000313" key="3">
    <source>
        <dbReference type="Proteomes" id="UP000179243"/>
    </source>
</evidence>
<feature type="chain" id="PRO_5009528596" evidence="1">
    <location>
        <begin position="22"/>
        <end position="192"/>
    </location>
</feature>
<proteinExistence type="predicted"/>
<feature type="signal peptide" evidence="1">
    <location>
        <begin position="1"/>
        <end position="21"/>
    </location>
</feature>
<reference evidence="2 3" key="1">
    <citation type="journal article" date="2016" name="Nat. Commun.">
        <title>Thousands of microbial genomes shed light on interconnected biogeochemical processes in an aquifer system.</title>
        <authorList>
            <person name="Anantharaman K."/>
            <person name="Brown C.T."/>
            <person name="Hug L.A."/>
            <person name="Sharon I."/>
            <person name="Castelle C.J."/>
            <person name="Probst A.J."/>
            <person name="Thomas B.C."/>
            <person name="Singh A."/>
            <person name="Wilkins M.J."/>
            <person name="Karaoz U."/>
            <person name="Brodie E.L."/>
            <person name="Williams K.H."/>
            <person name="Hubbard S.S."/>
            <person name="Banfield J.F."/>
        </authorList>
    </citation>
    <scope>NUCLEOTIDE SEQUENCE [LARGE SCALE GENOMIC DNA]</scope>
</reference>
<dbReference type="Proteomes" id="UP000179243">
    <property type="component" value="Unassembled WGS sequence"/>
</dbReference>
<organism evidence="2 3">
    <name type="scientific">Candidatus Raymondbacteria bacterium RIFOXYD12_FULL_49_13</name>
    <dbReference type="NCBI Taxonomy" id="1817890"/>
    <lineage>
        <taxon>Bacteria</taxon>
        <taxon>Raymondiibacteriota</taxon>
    </lineage>
</organism>
<name>A0A1F7FD75_UNCRA</name>
<accession>A0A1F7FD75</accession>
<evidence type="ECO:0000313" key="2">
    <source>
        <dbReference type="EMBL" id="OGK04645.1"/>
    </source>
</evidence>
<protein>
    <submittedName>
        <fullName evidence="2">Uncharacterized protein</fullName>
    </submittedName>
</protein>
<gene>
    <name evidence="2" type="ORF">A2519_20935</name>
</gene>
<sequence>MIRIVAGAAILLFLTSGQASAGYEDLAWRAPYRVVKRSFPGISRVRDLCYFEGVNLFGQDSLVVFEEKQPLDGVRRRLFVFQQGKLVAVEMQYDNSAVTDSLFQYSIIEPLVQKYGKKKMKYKQERNRTKENKYFIWDQKDDIIVAVYGHFKKVSPDNLDWVRVKYYDKDYYYQCGTGDQRASKRAGGRIYF</sequence>
<evidence type="ECO:0000256" key="1">
    <source>
        <dbReference type="SAM" id="SignalP"/>
    </source>
</evidence>
<dbReference type="AlphaFoldDB" id="A0A1F7FD75"/>
<keyword evidence="1" id="KW-0732">Signal</keyword>
<dbReference type="EMBL" id="MFYX01000067">
    <property type="protein sequence ID" value="OGK04645.1"/>
    <property type="molecule type" value="Genomic_DNA"/>
</dbReference>